<protein>
    <submittedName>
        <fullName evidence="1">Uncharacterized protein</fullName>
    </submittedName>
</protein>
<dbReference type="Proteomes" id="UP000714275">
    <property type="component" value="Unassembled WGS sequence"/>
</dbReference>
<name>A0A9P6ZG19_9AGAM</name>
<accession>A0A9P6ZG19</accession>
<comment type="caution">
    <text evidence="1">The sequence shown here is derived from an EMBL/GenBank/DDBJ whole genome shotgun (WGS) entry which is preliminary data.</text>
</comment>
<organism evidence="1 2">
    <name type="scientific">Suillus placidus</name>
    <dbReference type="NCBI Taxonomy" id="48579"/>
    <lineage>
        <taxon>Eukaryota</taxon>
        <taxon>Fungi</taxon>
        <taxon>Dikarya</taxon>
        <taxon>Basidiomycota</taxon>
        <taxon>Agaricomycotina</taxon>
        <taxon>Agaricomycetes</taxon>
        <taxon>Agaricomycetidae</taxon>
        <taxon>Boletales</taxon>
        <taxon>Suillineae</taxon>
        <taxon>Suillaceae</taxon>
        <taxon>Suillus</taxon>
    </lineage>
</organism>
<evidence type="ECO:0000313" key="2">
    <source>
        <dbReference type="Proteomes" id="UP000714275"/>
    </source>
</evidence>
<sequence length="133" mass="15327">MDAWMHQILLKFWIKEANRAAGKKALTKTGTVDALRMKLAEFYGLDLAATPEKPAGPVTRGHDVQKRQCWGRFESLNKRRQRARKEKVERDLKWMWTLQAAKREAPHDEMSAPNVRIQNFGSFSSMTAQIASR</sequence>
<evidence type="ECO:0000313" key="1">
    <source>
        <dbReference type="EMBL" id="KAG1764586.1"/>
    </source>
</evidence>
<keyword evidence="2" id="KW-1185">Reference proteome</keyword>
<dbReference type="OrthoDB" id="2673180at2759"/>
<gene>
    <name evidence="1" type="ORF">EV702DRAFT_1204967</name>
</gene>
<dbReference type="AlphaFoldDB" id="A0A9P6ZG19"/>
<proteinExistence type="predicted"/>
<dbReference type="EMBL" id="JABBWD010000123">
    <property type="protein sequence ID" value="KAG1764586.1"/>
    <property type="molecule type" value="Genomic_DNA"/>
</dbReference>
<reference evidence="1" key="1">
    <citation type="journal article" date="2020" name="New Phytol.">
        <title>Comparative genomics reveals dynamic genome evolution in host specialist ectomycorrhizal fungi.</title>
        <authorList>
            <person name="Lofgren L.A."/>
            <person name="Nguyen N.H."/>
            <person name="Vilgalys R."/>
            <person name="Ruytinx J."/>
            <person name="Liao H.L."/>
            <person name="Branco S."/>
            <person name="Kuo A."/>
            <person name="LaButti K."/>
            <person name="Lipzen A."/>
            <person name="Andreopoulos W."/>
            <person name="Pangilinan J."/>
            <person name="Riley R."/>
            <person name="Hundley H."/>
            <person name="Na H."/>
            <person name="Barry K."/>
            <person name="Grigoriev I.V."/>
            <person name="Stajich J.E."/>
            <person name="Kennedy P.G."/>
        </authorList>
    </citation>
    <scope>NUCLEOTIDE SEQUENCE</scope>
    <source>
        <strain evidence="1">DOB743</strain>
    </source>
</reference>